<organism evidence="1 2">
    <name type="scientific">Armillaria luteobubalina</name>
    <dbReference type="NCBI Taxonomy" id="153913"/>
    <lineage>
        <taxon>Eukaryota</taxon>
        <taxon>Fungi</taxon>
        <taxon>Dikarya</taxon>
        <taxon>Basidiomycota</taxon>
        <taxon>Agaricomycotina</taxon>
        <taxon>Agaricomycetes</taxon>
        <taxon>Agaricomycetidae</taxon>
        <taxon>Agaricales</taxon>
        <taxon>Marasmiineae</taxon>
        <taxon>Physalacriaceae</taxon>
        <taxon>Armillaria</taxon>
    </lineage>
</organism>
<keyword evidence="2" id="KW-1185">Reference proteome</keyword>
<evidence type="ECO:0008006" key="3">
    <source>
        <dbReference type="Google" id="ProtNLM"/>
    </source>
</evidence>
<dbReference type="InterPro" id="IPR032675">
    <property type="entry name" value="LRR_dom_sf"/>
</dbReference>
<dbReference type="Gene3D" id="3.80.10.10">
    <property type="entry name" value="Ribonuclease Inhibitor"/>
    <property type="match status" value="1"/>
</dbReference>
<name>A0AA39P4T6_9AGAR</name>
<protein>
    <recommendedName>
        <fullName evidence="3">F-box domain-containing protein</fullName>
    </recommendedName>
</protein>
<sequence length="520" mass="58599">MSSNAASLSNICSTFGSITQETFSGDMPSPRISELLRSNDVPSDSELSNFRVIIKQGPRRIADLDQKIARTKTFLNALCNERDLVEANIMDAKVLSSPIRRLPAHILRSIAFETIPSPSEIMSSTSFCRYDSLDTQRSLWKLSQVSRSWRLTIVGSLELWSTISLHIRLRHNDLVTAIGRPIFILGLHLERSRNAPLTISISSSSSDVDHPFLSLISSRASSIKNLYFSSNSLSAIRGLTCSRGSWNMLYHLKIRASGGRHVRESYDMFQYAPNLRVCEVWVQKWEEIPLIPWVQLTNLMLRLHNKQHFELLRQAKNITSLEVEETGSMMPEECEAISLPFLTSLTLRTQSATISSLFIPNLTVLSLIYYGRPVFPRLTISNTITTLKITRIDEYCRGSGPEEICTFPGLPLLLESVPYIRRLVIESCNPLSLTDVTALTPTPTCTPIPRLQILDLRDCTLGFDHSRFVDMVAIHRLGDKSGIDRLETIHLNAPLELVGVCERTWQSLCHKGLIIKYGRS</sequence>
<dbReference type="SUPFAM" id="SSF52047">
    <property type="entry name" value="RNI-like"/>
    <property type="match status" value="1"/>
</dbReference>
<reference evidence="1" key="1">
    <citation type="submission" date="2023-06" db="EMBL/GenBank/DDBJ databases">
        <authorList>
            <consortium name="Lawrence Berkeley National Laboratory"/>
            <person name="Ahrendt S."/>
            <person name="Sahu N."/>
            <person name="Indic B."/>
            <person name="Wong-Bajracharya J."/>
            <person name="Merenyi Z."/>
            <person name="Ke H.-M."/>
            <person name="Monk M."/>
            <person name="Kocsube S."/>
            <person name="Drula E."/>
            <person name="Lipzen A."/>
            <person name="Balint B."/>
            <person name="Henrissat B."/>
            <person name="Andreopoulos B."/>
            <person name="Martin F.M."/>
            <person name="Harder C.B."/>
            <person name="Rigling D."/>
            <person name="Ford K.L."/>
            <person name="Foster G.D."/>
            <person name="Pangilinan J."/>
            <person name="Papanicolaou A."/>
            <person name="Barry K."/>
            <person name="LaButti K."/>
            <person name="Viragh M."/>
            <person name="Koriabine M."/>
            <person name="Yan M."/>
            <person name="Riley R."/>
            <person name="Champramary S."/>
            <person name="Plett K.L."/>
            <person name="Tsai I.J."/>
            <person name="Slot J."/>
            <person name="Sipos G."/>
            <person name="Plett J."/>
            <person name="Nagy L.G."/>
            <person name="Grigoriev I.V."/>
        </authorList>
    </citation>
    <scope>NUCLEOTIDE SEQUENCE</scope>
    <source>
        <strain evidence="1">HWK02</strain>
    </source>
</reference>
<gene>
    <name evidence="1" type="ORF">EDD18DRAFT_76860</name>
</gene>
<evidence type="ECO:0000313" key="2">
    <source>
        <dbReference type="Proteomes" id="UP001175228"/>
    </source>
</evidence>
<accession>A0AA39P4T6</accession>
<dbReference type="Proteomes" id="UP001175228">
    <property type="component" value="Unassembled WGS sequence"/>
</dbReference>
<comment type="caution">
    <text evidence="1">The sequence shown here is derived from an EMBL/GenBank/DDBJ whole genome shotgun (WGS) entry which is preliminary data.</text>
</comment>
<dbReference type="AlphaFoldDB" id="A0AA39P4T6"/>
<proteinExistence type="predicted"/>
<dbReference type="EMBL" id="JAUEPU010000109">
    <property type="protein sequence ID" value="KAK0477489.1"/>
    <property type="molecule type" value="Genomic_DNA"/>
</dbReference>
<evidence type="ECO:0000313" key="1">
    <source>
        <dbReference type="EMBL" id="KAK0477489.1"/>
    </source>
</evidence>